<evidence type="ECO:0000313" key="3">
    <source>
        <dbReference type="EMBL" id="NEU67646.1"/>
    </source>
</evidence>
<proteinExistence type="predicted"/>
<protein>
    <submittedName>
        <fullName evidence="3">Uncharacterized protein</fullName>
    </submittedName>
</protein>
<evidence type="ECO:0000256" key="1">
    <source>
        <dbReference type="SAM" id="Coils"/>
    </source>
</evidence>
<dbReference type="RefSeq" id="WP_164038016.1">
    <property type="nucleotide sequence ID" value="NZ_JAAGNZ010000001.1"/>
</dbReference>
<sequence length="355" mass="40513">MTFIKRLRSLFASMPAIALPIAAPATSPFPDADSVLQLVNEPDSYNLTTLLPATESLPRWLTDEEALRDEGVLFGIADAQPDEKVAEIRAYFDPYTVPLAQLKDRYTDEIQTLDQLISQRENRLAIVRDQIRSLANWQPEPSDLIRTTVSLVLTVVMSVGNFYLIDETLQPAYPNRWIAIGVFLAGMFNLFGRTSFFYEEGTRLTGRRLVEETGLPLAASLFVLAQALKTQPVWQAGAIFVFVFFLFLLAGKLFLSTLTLLQKGISTIELNRQMVRDKQQTIPHWEAERERLEREINAIRVQKRPVVAAQNQVEADLTRLNARRDQLVNLFLSEYELARSLRNRLTEQQRELLMN</sequence>
<keyword evidence="2" id="KW-0472">Membrane</keyword>
<feature type="transmembrane region" description="Helical" evidence="2">
    <location>
        <begin position="177"/>
        <end position="197"/>
    </location>
</feature>
<reference evidence="3 4" key="1">
    <citation type="submission" date="2020-02" db="EMBL/GenBank/DDBJ databases">
        <title>Draft genome sequence of two Spirosoma agri KCTC 52727 and Spirosoma terrae KCTC 52035.</title>
        <authorList>
            <person name="Rojas J."/>
            <person name="Ambika Manirajan B."/>
            <person name="Ratering S."/>
            <person name="Suarez C."/>
            <person name="Schnell S."/>
        </authorList>
    </citation>
    <scope>NUCLEOTIDE SEQUENCE [LARGE SCALE GENOMIC DNA]</scope>
    <source>
        <strain evidence="3 4">KCTC 52727</strain>
    </source>
</reference>
<gene>
    <name evidence="3" type="ORF">GK091_12200</name>
</gene>
<name>A0A6M0IH90_9BACT</name>
<feature type="transmembrane region" description="Helical" evidence="2">
    <location>
        <begin position="144"/>
        <end position="165"/>
    </location>
</feature>
<dbReference type="Proteomes" id="UP000477386">
    <property type="component" value="Unassembled WGS sequence"/>
</dbReference>
<evidence type="ECO:0000256" key="2">
    <source>
        <dbReference type="SAM" id="Phobius"/>
    </source>
</evidence>
<keyword evidence="4" id="KW-1185">Reference proteome</keyword>
<feature type="coiled-coil region" evidence="1">
    <location>
        <begin position="275"/>
        <end position="330"/>
    </location>
</feature>
<accession>A0A6M0IH90</accession>
<evidence type="ECO:0000313" key="4">
    <source>
        <dbReference type="Proteomes" id="UP000477386"/>
    </source>
</evidence>
<organism evidence="3 4">
    <name type="scientific">Spirosoma agri</name>
    <dbReference type="NCBI Taxonomy" id="1987381"/>
    <lineage>
        <taxon>Bacteria</taxon>
        <taxon>Pseudomonadati</taxon>
        <taxon>Bacteroidota</taxon>
        <taxon>Cytophagia</taxon>
        <taxon>Cytophagales</taxon>
        <taxon>Cytophagaceae</taxon>
        <taxon>Spirosoma</taxon>
    </lineage>
</organism>
<dbReference type="AlphaFoldDB" id="A0A6M0IH90"/>
<keyword evidence="2" id="KW-1133">Transmembrane helix</keyword>
<keyword evidence="1" id="KW-0175">Coiled coil</keyword>
<keyword evidence="2" id="KW-0812">Transmembrane</keyword>
<feature type="transmembrane region" description="Helical" evidence="2">
    <location>
        <begin position="234"/>
        <end position="255"/>
    </location>
</feature>
<dbReference type="EMBL" id="JAAGNZ010000001">
    <property type="protein sequence ID" value="NEU67646.1"/>
    <property type="molecule type" value="Genomic_DNA"/>
</dbReference>
<comment type="caution">
    <text evidence="3">The sequence shown here is derived from an EMBL/GenBank/DDBJ whole genome shotgun (WGS) entry which is preliminary data.</text>
</comment>